<protein>
    <recommendedName>
        <fullName evidence="1">DUF6922 domain-containing protein</fullName>
    </recommendedName>
</protein>
<name>A0A1M5JSN7_9FIRM</name>
<keyword evidence="3" id="KW-1185">Reference proteome</keyword>
<dbReference type="AlphaFoldDB" id="A0A1M5JSN7"/>
<organism evidence="2 3">
    <name type="scientific">Thermosyntropha lipolytica DSM 11003</name>
    <dbReference type="NCBI Taxonomy" id="1123382"/>
    <lineage>
        <taxon>Bacteria</taxon>
        <taxon>Bacillati</taxon>
        <taxon>Bacillota</taxon>
        <taxon>Clostridia</taxon>
        <taxon>Eubacteriales</taxon>
        <taxon>Syntrophomonadaceae</taxon>
        <taxon>Thermosyntropha</taxon>
    </lineage>
</organism>
<dbReference type="Pfam" id="PF21956">
    <property type="entry name" value="DUF6922"/>
    <property type="match status" value="1"/>
</dbReference>
<reference evidence="3" key="1">
    <citation type="submission" date="2016-11" db="EMBL/GenBank/DDBJ databases">
        <authorList>
            <person name="Varghese N."/>
            <person name="Submissions S."/>
        </authorList>
    </citation>
    <scope>NUCLEOTIDE SEQUENCE [LARGE SCALE GENOMIC DNA]</scope>
    <source>
        <strain evidence="3">DSM 11003</strain>
    </source>
</reference>
<feature type="domain" description="DUF6922" evidence="1">
    <location>
        <begin position="8"/>
        <end position="56"/>
    </location>
</feature>
<sequence>MPIPYDFKSIFWDTAIQDLDLKKHRKYIIERILNFGDLEHFSWLLKNYTPEEIIDEVKTNRQINKKSAILVANFFNIDKEEIFCSWNA</sequence>
<dbReference type="EMBL" id="FQWY01000003">
    <property type="protein sequence ID" value="SHG43622.1"/>
    <property type="molecule type" value="Genomic_DNA"/>
</dbReference>
<evidence type="ECO:0000259" key="1">
    <source>
        <dbReference type="Pfam" id="PF21956"/>
    </source>
</evidence>
<dbReference type="Proteomes" id="UP000242329">
    <property type="component" value="Unassembled WGS sequence"/>
</dbReference>
<proteinExistence type="predicted"/>
<dbReference type="RefSeq" id="WP_084728255.1">
    <property type="nucleotide sequence ID" value="NZ_FQWY01000003.1"/>
</dbReference>
<dbReference type="InterPro" id="IPR053830">
    <property type="entry name" value="DUF6922"/>
</dbReference>
<evidence type="ECO:0000313" key="3">
    <source>
        <dbReference type="Proteomes" id="UP000242329"/>
    </source>
</evidence>
<accession>A0A1M5JSN7</accession>
<evidence type="ECO:0000313" key="2">
    <source>
        <dbReference type="EMBL" id="SHG43622.1"/>
    </source>
</evidence>
<gene>
    <name evidence="2" type="ORF">SAMN02745221_00214</name>
</gene>
<dbReference type="STRING" id="1123382.SAMN02745221_00214"/>
<dbReference type="OrthoDB" id="9787886at2"/>